<dbReference type="PANTHER" id="PTHR43794:SF11">
    <property type="entry name" value="AMIDOHYDROLASE-RELATED DOMAIN-CONTAINING PROTEIN"/>
    <property type="match status" value="1"/>
</dbReference>
<accession>A0ABS6DWH0</accession>
<dbReference type="RefSeq" id="WP_216569284.1">
    <property type="nucleotide sequence ID" value="NZ_JAHLOQ010000015.1"/>
</dbReference>
<evidence type="ECO:0000313" key="4">
    <source>
        <dbReference type="Proteomes" id="UP001196301"/>
    </source>
</evidence>
<dbReference type="Pfam" id="PF01979">
    <property type="entry name" value="Amidohydro_1"/>
    <property type="match status" value="1"/>
</dbReference>
<comment type="caution">
    <text evidence="3">The sequence shown here is derived from an EMBL/GenBank/DDBJ whole genome shotgun (WGS) entry which is preliminary data.</text>
</comment>
<evidence type="ECO:0000313" key="3">
    <source>
        <dbReference type="EMBL" id="MBU5336159.1"/>
    </source>
</evidence>
<keyword evidence="4" id="KW-1185">Reference proteome</keyword>
<name>A0ABS6DWH0_9FIRM</name>
<protein>
    <submittedName>
        <fullName evidence="3">Amidohydrolase family protein</fullName>
    </submittedName>
</protein>
<dbReference type="EMBL" id="JAHLOQ010000015">
    <property type="protein sequence ID" value="MBU5336159.1"/>
    <property type="molecule type" value="Genomic_DNA"/>
</dbReference>
<sequence length="157" mass="17175">MHHAHDINDAQINMVKNNKASIVATPLGGTHLTPNLPSDILNLVKKGIDVSIATDAYLPPSPYLNLYENKLYGSEILMFIAKPSMKLLFENGFNENECLALITYNPAKILGLENSIGRLDIGMSADFLVAEGVPGLEITEIEQILGVFVNGQKLIER</sequence>
<dbReference type="Proteomes" id="UP001196301">
    <property type="component" value="Unassembled WGS sequence"/>
</dbReference>
<dbReference type="InterPro" id="IPR050287">
    <property type="entry name" value="MTA/SAH_deaminase"/>
</dbReference>
<evidence type="ECO:0000256" key="1">
    <source>
        <dbReference type="ARBA" id="ARBA00022801"/>
    </source>
</evidence>
<dbReference type="PANTHER" id="PTHR43794">
    <property type="entry name" value="AMINOHYDROLASE SSNA-RELATED"/>
    <property type="match status" value="1"/>
</dbReference>
<feature type="domain" description="Amidohydrolase-related" evidence="2">
    <location>
        <begin position="19"/>
        <end position="152"/>
    </location>
</feature>
<organism evidence="3 4">
    <name type="scientific">Intestinibacter bartlettii</name>
    <dbReference type="NCBI Taxonomy" id="261299"/>
    <lineage>
        <taxon>Bacteria</taxon>
        <taxon>Bacillati</taxon>
        <taxon>Bacillota</taxon>
        <taxon>Clostridia</taxon>
        <taxon>Peptostreptococcales</taxon>
        <taxon>Peptostreptococcaceae</taxon>
        <taxon>Intestinibacter</taxon>
    </lineage>
</organism>
<evidence type="ECO:0000259" key="2">
    <source>
        <dbReference type="Pfam" id="PF01979"/>
    </source>
</evidence>
<keyword evidence="1" id="KW-0378">Hydrolase</keyword>
<dbReference type="InterPro" id="IPR006680">
    <property type="entry name" value="Amidohydro-rel"/>
</dbReference>
<proteinExistence type="predicted"/>
<gene>
    <name evidence="3" type="ORF">KQI20_06880</name>
</gene>
<reference evidence="3 4" key="1">
    <citation type="submission" date="2021-06" db="EMBL/GenBank/DDBJ databases">
        <authorList>
            <person name="Sun Q."/>
            <person name="Li D."/>
        </authorList>
    </citation>
    <scope>NUCLEOTIDE SEQUENCE [LARGE SCALE GENOMIC DNA]</scope>
    <source>
        <strain evidence="3 4">N19</strain>
    </source>
</reference>